<comment type="catalytic activity">
    <reaction evidence="1">
        <text>[protein]-peptidylproline (omega=180) = [protein]-peptidylproline (omega=0)</text>
        <dbReference type="Rhea" id="RHEA:16237"/>
        <dbReference type="Rhea" id="RHEA-COMP:10747"/>
        <dbReference type="Rhea" id="RHEA-COMP:10748"/>
        <dbReference type="ChEBI" id="CHEBI:83833"/>
        <dbReference type="ChEBI" id="CHEBI:83834"/>
        <dbReference type="EC" id="5.2.1.8"/>
    </reaction>
</comment>
<dbReference type="SUPFAM" id="SSF50891">
    <property type="entry name" value="Cyclophilin-like"/>
    <property type="match status" value="1"/>
</dbReference>
<evidence type="ECO:0000256" key="10">
    <source>
        <dbReference type="ARBA" id="ARBA00023235"/>
    </source>
</evidence>
<accession>A0A090M2C0</accession>
<evidence type="ECO:0000256" key="8">
    <source>
        <dbReference type="ARBA" id="ARBA00023110"/>
    </source>
</evidence>
<dbReference type="GO" id="GO:0008380">
    <property type="term" value="P:RNA splicing"/>
    <property type="evidence" value="ECO:0007669"/>
    <property type="project" value="UniProtKB-KW"/>
</dbReference>
<comment type="similarity">
    <text evidence="3">Belongs to the cyclophilin-type PPIase family.</text>
</comment>
<feature type="region of interest" description="Disordered" evidence="12">
    <location>
        <begin position="203"/>
        <end position="257"/>
    </location>
</feature>
<evidence type="ECO:0000256" key="12">
    <source>
        <dbReference type="SAM" id="MobiDB-lite"/>
    </source>
</evidence>
<dbReference type="EMBL" id="CAID01000006">
    <property type="protein sequence ID" value="CEF98346.1"/>
    <property type="molecule type" value="Genomic_DNA"/>
</dbReference>
<gene>
    <name evidence="15" type="ORF">BE221DRAFT_189775</name>
    <name evidence="14" type="ORF">OT_ostta06g02120</name>
</gene>
<keyword evidence="16" id="KW-1185">Reference proteome</keyword>
<dbReference type="PANTHER" id="PTHR11071">
    <property type="entry name" value="PEPTIDYL-PROLYL CIS-TRANS ISOMERASE"/>
    <property type="match status" value="1"/>
</dbReference>
<dbReference type="EC" id="5.2.1.8" evidence="5"/>
<evidence type="ECO:0000256" key="2">
    <source>
        <dbReference type="ARBA" id="ARBA00004123"/>
    </source>
</evidence>
<dbReference type="InterPro" id="IPR029000">
    <property type="entry name" value="Cyclophilin-like_dom_sf"/>
</dbReference>
<evidence type="ECO:0000256" key="3">
    <source>
        <dbReference type="ARBA" id="ARBA00007365"/>
    </source>
</evidence>
<keyword evidence="10 14" id="KW-0413">Isomerase</keyword>
<dbReference type="GO" id="GO:0016018">
    <property type="term" value="F:cyclosporin A binding"/>
    <property type="evidence" value="ECO:0007669"/>
    <property type="project" value="TreeGrafter"/>
</dbReference>
<dbReference type="GO" id="GO:0003755">
    <property type="term" value="F:peptidyl-prolyl cis-trans isomerase activity"/>
    <property type="evidence" value="ECO:0007669"/>
    <property type="project" value="UniProtKB-KW"/>
</dbReference>
<dbReference type="CDD" id="cd01926">
    <property type="entry name" value="cyclophilin_ABH_like"/>
    <property type="match status" value="1"/>
</dbReference>
<evidence type="ECO:0000256" key="5">
    <source>
        <dbReference type="ARBA" id="ARBA00013194"/>
    </source>
</evidence>
<dbReference type="PRINTS" id="PR00153">
    <property type="entry name" value="CSAPPISMRASE"/>
</dbReference>
<keyword evidence="11" id="KW-0539">Nucleus</keyword>
<organism evidence="14 16">
    <name type="scientific">Ostreococcus tauri</name>
    <name type="common">Marine green alga</name>
    <dbReference type="NCBI Taxonomy" id="70448"/>
    <lineage>
        <taxon>Eukaryota</taxon>
        <taxon>Viridiplantae</taxon>
        <taxon>Chlorophyta</taxon>
        <taxon>Mamiellophyceae</taxon>
        <taxon>Mamiellales</taxon>
        <taxon>Bathycoccaceae</taxon>
        <taxon>Ostreococcus</taxon>
    </lineage>
</organism>
<protein>
    <recommendedName>
        <fullName evidence="5">peptidylprolyl isomerase</fullName>
        <ecNumber evidence="5">5.2.1.8</ecNumber>
    </recommendedName>
</protein>
<dbReference type="EMBL" id="KZ155774">
    <property type="protein sequence ID" value="OUS48476.1"/>
    <property type="molecule type" value="Genomic_DNA"/>
</dbReference>
<feature type="domain" description="PPIase cyclophilin-type" evidence="13">
    <location>
        <begin position="8"/>
        <end position="172"/>
    </location>
</feature>
<dbReference type="Gene3D" id="2.40.100.10">
    <property type="entry name" value="Cyclophilin-like"/>
    <property type="match status" value="1"/>
</dbReference>
<keyword evidence="9" id="KW-0508">mRNA splicing</keyword>
<dbReference type="FunFam" id="2.40.100.10:FF:000013">
    <property type="entry name" value="Peptidyl-prolyl cis-trans isomerase"/>
    <property type="match status" value="1"/>
</dbReference>
<name>A0A090M2C0_OSTTA</name>
<dbReference type="InParanoid" id="A0A090M2C0"/>
<dbReference type="Proteomes" id="UP000009170">
    <property type="component" value="Unassembled WGS sequence"/>
</dbReference>
<dbReference type="AlphaFoldDB" id="A0A090M2C0"/>
<evidence type="ECO:0000259" key="13">
    <source>
        <dbReference type="PROSITE" id="PS50072"/>
    </source>
</evidence>
<feature type="compositionally biased region" description="Basic and acidic residues" evidence="12">
    <location>
        <begin position="220"/>
        <end position="242"/>
    </location>
</feature>
<dbReference type="GO" id="GO:0005681">
    <property type="term" value="C:spliceosomal complex"/>
    <property type="evidence" value="ECO:0007669"/>
    <property type="project" value="UniProtKB-KW"/>
</dbReference>
<dbReference type="STRING" id="70448.A0A090M2C0"/>
<dbReference type="InterPro" id="IPR020892">
    <property type="entry name" value="Cyclophilin-type_PPIase_CS"/>
</dbReference>
<dbReference type="Pfam" id="PF00160">
    <property type="entry name" value="Pro_isomerase"/>
    <property type="match status" value="1"/>
</dbReference>
<evidence type="ECO:0000313" key="16">
    <source>
        <dbReference type="Proteomes" id="UP000009170"/>
    </source>
</evidence>
<feature type="region of interest" description="Disordered" evidence="12">
    <location>
        <begin position="274"/>
        <end position="315"/>
    </location>
</feature>
<dbReference type="InterPro" id="IPR013260">
    <property type="entry name" value="mRNA_splic_SYF2"/>
</dbReference>
<comment type="subcellular location">
    <subcellularLocation>
        <location evidence="2">Nucleus</location>
    </subcellularLocation>
</comment>
<dbReference type="PROSITE" id="PS50072">
    <property type="entry name" value="CSA_PPIASE_2"/>
    <property type="match status" value="1"/>
</dbReference>
<dbReference type="PROSITE" id="PS00170">
    <property type="entry name" value="CSA_PPIASE_1"/>
    <property type="match status" value="1"/>
</dbReference>
<sequence>MSPLPRVFLDVAIGRAPIGRITIELRSDVCPKTCENFRALCTGERGRSTLSNAPLTFRASTFHRVIPNFMLQGGDFTNHDGTGGESVYGETFEDENFTLRHRGAGTVSMANAGPNTNGSQFFICTADTPWLDGKHCVFGFVVEGMDVVRKIESRGSKSGKTREPIKIVDCGEIPQELIDAKELTEDARALLKREVDERALADKEAREVGGENADVASARRLRESAEEAEREAKRASESRGAVDVDANAGNPTAGMSAKQRKLFELRLKLNEGRKKNQAAVVDEKKRVDAPEEYEKAQKRRALEASKKSQQDNLVKQGIDPKAVHLTATIEQANRKKAKKQQNDPNDAALYSAARQHATYERERGFLNPTLTQEEYERQKETVPDFYRSADSIYHTSNKPTQEAIDRLAQNVQESQRKKLEARSKREAKAISKLDGINIRNERHNAMLAKSYDKYSKEIKANLERGTALPEN</sequence>
<dbReference type="Proteomes" id="UP000195557">
    <property type="component" value="Unassembled WGS sequence"/>
</dbReference>
<reference evidence="14" key="2">
    <citation type="journal article" date="2014" name="BMC Genomics">
        <title>An improved genome of the model marine alga Ostreococcus tauri unfolds by assessing Illumina de novo assemblies.</title>
        <authorList>
            <person name="Blanc-Mathieu R."/>
            <person name="Verhelst B."/>
            <person name="Derelle E."/>
            <person name="Rombauts S."/>
            <person name="Bouget F.Y."/>
            <person name="Carre I."/>
            <person name="Chateau A."/>
            <person name="Eyre-Walker A."/>
            <person name="Grimsley N."/>
            <person name="Moreau H."/>
            <person name="Piegu B."/>
            <person name="Rivals E."/>
            <person name="Schackwitz W."/>
            <person name="Van de Peer Y."/>
            <person name="Piganeau G."/>
        </authorList>
    </citation>
    <scope>NUCLEOTIDE SEQUENCE</scope>
    <source>
        <strain evidence="14">RCC4221</strain>
    </source>
</reference>
<dbReference type="GO" id="GO:0005739">
    <property type="term" value="C:mitochondrion"/>
    <property type="evidence" value="ECO:0007669"/>
    <property type="project" value="TreeGrafter"/>
</dbReference>
<dbReference type="InterPro" id="IPR002130">
    <property type="entry name" value="Cyclophilin-type_PPIase_dom"/>
</dbReference>
<accession>A0A1Y5IFZ7</accession>
<evidence type="ECO:0000256" key="4">
    <source>
        <dbReference type="ARBA" id="ARBA00010028"/>
    </source>
</evidence>
<proteinExistence type="inferred from homology"/>
<dbReference type="OrthoDB" id="199717at2759"/>
<dbReference type="Pfam" id="PF08231">
    <property type="entry name" value="SYF2"/>
    <property type="match status" value="1"/>
</dbReference>
<evidence type="ECO:0000256" key="9">
    <source>
        <dbReference type="ARBA" id="ARBA00023187"/>
    </source>
</evidence>
<evidence type="ECO:0000313" key="15">
    <source>
        <dbReference type="EMBL" id="OUS48476.1"/>
    </source>
</evidence>
<reference evidence="14 16" key="1">
    <citation type="journal article" date="2006" name="Proc. Natl. Acad. Sci. U.S.A.">
        <title>Genome analysis of the smallest free-living eukaryote Ostreococcus tauri unveils many unique features.</title>
        <authorList>
            <person name="Derelle E."/>
            <person name="Ferraz C."/>
            <person name="Rombauts S."/>
            <person name="Rouze P."/>
            <person name="Worden A.Z."/>
            <person name="Robbens S."/>
            <person name="Partensky F."/>
            <person name="Degroeve S."/>
            <person name="Echeynie S."/>
            <person name="Cooke R."/>
            <person name="Saeys Y."/>
            <person name="Wuyts J."/>
            <person name="Jabbari K."/>
            <person name="Bowler C."/>
            <person name="Panaud O."/>
            <person name="Piegu B."/>
            <person name="Ball S.G."/>
            <person name="Ral J.-P."/>
            <person name="Bouget F.-Y."/>
            <person name="Piganeau G."/>
            <person name="De Baets B."/>
            <person name="Picard A."/>
            <person name="Delseny M."/>
            <person name="Demaille J."/>
            <person name="Van de Peer Y."/>
            <person name="Moreau H."/>
        </authorList>
    </citation>
    <scope>NUCLEOTIDE SEQUENCE [LARGE SCALE GENOMIC DNA]</scope>
    <source>
        <strain evidence="14 16">OTTH0595</strain>
    </source>
</reference>
<comment type="similarity">
    <text evidence="4">Belongs to the SYF2 family.</text>
</comment>
<evidence type="ECO:0000256" key="7">
    <source>
        <dbReference type="ARBA" id="ARBA00022728"/>
    </source>
</evidence>
<keyword evidence="7" id="KW-0747">Spliceosome</keyword>
<evidence type="ECO:0000256" key="6">
    <source>
        <dbReference type="ARBA" id="ARBA00022664"/>
    </source>
</evidence>
<keyword evidence="6" id="KW-0507">mRNA processing</keyword>
<dbReference type="GO" id="GO:0006457">
    <property type="term" value="P:protein folding"/>
    <property type="evidence" value="ECO:0007669"/>
    <property type="project" value="InterPro"/>
</dbReference>
<evidence type="ECO:0000256" key="11">
    <source>
        <dbReference type="ARBA" id="ARBA00023242"/>
    </source>
</evidence>
<keyword evidence="8" id="KW-0697">Rotamase</keyword>
<reference evidence="15" key="3">
    <citation type="submission" date="2017-04" db="EMBL/GenBank/DDBJ databases">
        <title>Population genomics of picophytoplankton unveils novel chromosome hypervariability.</title>
        <authorList>
            <consortium name="DOE Joint Genome Institute"/>
            <person name="Blanc-Mathieu R."/>
            <person name="Krasovec M."/>
            <person name="Hebrard M."/>
            <person name="Yau S."/>
            <person name="Desgranges E."/>
            <person name="Martin J."/>
            <person name="Schackwitz W."/>
            <person name="Kuo A."/>
            <person name="Salin G."/>
            <person name="Donnadieu C."/>
            <person name="Desdevises Y."/>
            <person name="Sanchez-Ferandin S."/>
            <person name="Moreau H."/>
            <person name="Rivals E."/>
            <person name="Grigoriev I.V."/>
            <person name="Grimsley N."/>
            <person name="Eyre-Walker A."/>
            <person name="Piganeau G."/>
        </authorList>
    </citation>
    <scope>NUCLEOTIDE SEQUENCE [LARGE SCALE GENOMIC DNA]</scope>
    <source>
        <strain evidence="15">RCC 1115</strain>
    </source>
</reference>
<dbReference type="PANTHER" id="PTHR11071:SF575">
    <property type="entry name" value="PEPTIDYL-PROLYL CIS-TRANS ISOMERASE E"/>
    <property type="match status" value="1"/>
</dbReference>
<feature type="compositionally biased region" description="Basic and acidic residues" evidence="12">
    <location>
        <begin position="281"/>
        <end position="309"/>
    </location>
</feature>
<evidence type="ECO:0000256" key="1">
    <source>
        <dbReference type="ARBA" id="ARBA00000971"/>
    </source>
</evidence>
<dbReference type="GO" id="GO:0006397">
    <property type="term" value="P:mRNA processing"/>
    <property type="evidence" value="ECO:0007669"/>
    <property type="project" value="UniProtKB-KW"/>
</dbReference>
<accession>A0A454Y6U5</accession>
<evidence type="ECO:0000313" key="14">
    <source>
        <dbReference type="EMBL" id="CEF98346.1"/>
    </source>
</evidence>